<comment type="caution">
    <text evidence="1">The sequence shown here is derived from an EMBL/GenBank/DDBJ whole genome shotgun (WGS) entry which is preliminary data.</text>
</comment>
<dbReference type="Proteomes" id="UP001153332">
    <property type="component" value="Unassembled WGS sequence"/>
</dbReference>
<reference evidence="1" key="1">
    <citation type="submission" date="2022-12" db="EMBL/GenBank/DDBJ databases">
        <title>Genome Sequence of Lasiodiplodia mahajangana.</title>
        <authorList>
            <person name="Buettner E."/>
        </authorList>
    </citation>
    <scope>NUCLEOTIDE SEQUENCE</scope>
    <source>
        <strain evidence="1">VT137</strain>
    </source>
</reference>
<accession>A0ACC2K121</accession>
<organism evidence="1 2">
    <name type="scientific">Lasiodiplodia mahajangana</name>
    <dbReference type="NCBI Taxonomy" id="1108764"/>
    <lineage>
        <taxon>Eukaryota</taxon>
        <taxon>Fungi</taxon>
        <taxon>Dikarya</taxon>
        <taxon>Ascomycota</taxon>
        <taxon>Pezizomycotina</taxon>
        <taxon>Dothideomycetes</taxon>
        <taxon>Dothideomycetes incertae sedis</taxon>
        <taxon>Botryosphaeriales</taxon>
        <taxon>Botryosphaeriaceae</taxon>
        <taxon>Lasiodiplodia</taxon>
    </lineage>
</organism>
<evidence type="ECO:0000313" key="2">
    <source>
        <dbReference type="Proteomes" id="UP001153332"/>
    </source>
</evidence>
<evidence type="ECO:0000313" key="1">
    <source>
        <dbReference type="EMBL" id="KAJ8133364.1"/>
    </source>
</evidence>
<proteinExistence type="predicted"/>
<gene>
    <name evidence="1" type="ORF">O1611_g265</name>
</gene>
<dbReference type="EMBL" id="JAPUUL010000019">
    <property type="protein sequence ID" value="KAJ8133364.1"/>
    <property type="molecule type" value="Genomic_DNA"/>
</dbReference>
<sequence>MGSLTVQERPPDSQELASDVECQLEYNWNGHIISPPQLLIQNLFRRNSGIPNDITLQQSEQLNDTWDSFPDNEFAARFFKLIEWDQIKPKTAAFCSQYSLYQHDEKPAQVVSLRQNGAVIGIEGGPNLLSVYVNPKIGSEIPKGLQLGLPRLPDQGSLEQFTLLKEWIKLCDETHENCRGESDNAPTMPTRLIELGNPLRIVESASIEPSRFVALSHCWGNLGAAGKRFCTQTESISTFMHSIDLADLPRTFRDAITVARGIGVRYLWIDSLCIIQNDEADWDYELTIMEQVYSSAYCTIAASSSKSSLEGFLHDREPRPCVEIETPEKTVLYVCPHIDDFHRDVELGPLNSRGWVLQERALSRRTIFYTSTQVYWECGAGVHCETLARLQNSKAAFLGDARFPHAVLGYYRDGRQMLVQDLYERYSGLAFSKEWDRPKAILGLERRLARAFNTQAAHGFFAPYFARLLLWKRRDTRWMTRIKQRRGNSHVPTWSWLSKVGAIKYLDLKFQETHWEVDDFENPFERSASPPLGRCKHGNKYRGIPRTCQATEDEKARHDGFRYI</sequence>
<keyword evidence="2" id="KW-1185">Reference proteome</keyword>
<name>A0ACC2K121_9PEZI</name>
<protein>
    <submittedName>
        <fullName evidence="1">Uncharacterized protein</fullName>
    </submittedName>
</protein>